<keyword evidence="3" id="KW-0964">Secreted</keyword>
<comment type="similarity">
    <text evidence="2">Belongs to the diuretic hormone class 2 family.</text>
</comment>
<dbReference type="GO" id="GO:0001664">
    <property type="term" value="F:G protein-coupled receptor binding"/>
    <property type="evidence" value="ECO:0007669"/>
    <property type="project" value="TreeGrafter"/>
</dbReference>
<feature type="chain" id="PRO_5040249997" description="Diuretic hormone class 2" evidence="4">
    <location>
        <begin position="25"/>
        <end position="112"/>
    </location>
</feature>
<keyword evidence="4" id="KW-0732">Signal</keyword>
<dbReference type="OrthoDB" id="6495587at2759"/>
<dbReference type="InterPro" id="IPR034439">
    <property type="entry name" value="DH2-like"/>
</dbReference>
<protein>
    <recommendedName>
        <fullName evidence="7">Diuretic hormone class 2</fullName>
    </recommendedName>
</protein>
<reference evidence="5" key="2">
    <citation type="submission" date="2022-10" db="EMBL/GenBank/DDBJ databases">
        <authorList>
            <consortium name="ENA_rothamsted_submissions"/>
            <consortium name="culmorum"/>
            <person name="King R."/>
        </authorList>
    </citation>
    <scope>NUCLEOTIDE SEQUENCE</scope>
</reference>
<dbReference type="PANTHER" id="PTHR41146">
    <property type="entry name" value="DIURETIC HORMONE CLASS 2"/>
    <property type="match status" value="1"/>
</dbReference>
<evidence type="ECO:0000313" key="6">
    <source>
        <dbReference type="Proteomes" id="UP001153714"/>
    </source>
</evidence>
<name>A0A9N9WCY9_9NEOP</name>
<evidence type="ECO:0000256" key="1">
    <source>
        <dbReference type="ARBA" id="ARBA00004613"/>
    </source>
</evidence>
<evidence type="ECO:0000313" key="5">
    <source>
        <dbReference type="EMBL" id="CAG9787895.1"/>
    </source>
</evidence>
<dbReference type="PANTHER" id="PTHR41146:SF1">
    <property type="entry name" value="DIURETIC HORMONE CLASS 2"/>
    <property type="match status" value="1"/>
</dbReference>
<keyword evidence="6" id="KW-1185">Reference proteome</keyword>
<feature type="signal peptide" evidence="4">
    <location>
        <begin position="1"/>
        <end position="24"/>
    </location>
</feature>
<evidence type="ECO:0000256" key="4">
    <source>
        <dbReference type="SAM" id="SignalP"/>
    </source>
</evidence>
<dbReference type="GO" id="GO:0007589">
    <property type="term" value="P:body fluid secretion"/>
    <property type="evidence" value="ECO:0007669"/>
    <property type="project" value="InterPro"/>
</dbReference>
<organism evidence="5 6">
    <name type="scientific">Diatraea saccharalis</name>
    <name type="common">sugarcane borer</name>
    <dbReference type="NCBI Taxonomy" id="40085"/>
    <lineage>
        <taxon>Eukaryota</taxon>
        <taxon>Metazoa</taxon>
        <taxon>Ecdysozoa</taxon>
        <taxon>Arthropoda</taxon>
        <taxon>Hexapoda</taxon>
        <taxon>Insecta</taxon>
        <taxon>Pterygota</taxon>
        <taxon>Neoptera</taxon>
        <taxon>Endopterygota</taxon>
        <taxon>Lepidoptera</taxon>
        <taxon>Glossata</taxon>
        <taxon>Ditrysia</taxon>
        <taxon>Pyraloidea</taxon>
        <taxon>Crambidae</taxon>
        <taxon>Crambinae</taxon>
        <taxon>Diatraea</taxon>
    </lineage>
</organism>
<evidence type="ECO:0000256" key="3">
    <source>
        <dbReference type="ARBA" id="ARBA00022525"/>
    </source>
</evidence>
<comment type="subcellular location">
    <subcellularLocation>
        <location evidence="1">Secreted</location>
    </subcellularLocation>
</comment>
<proteinExistence type="inferred from homology"/>
<gene>
    <name evidence="5" type="ORF">DIATSA_LOCUS5742</name>
</gene>
<dbReference type="GO" id="GO:0008613">
    <property type="term" value="F:diuretic hormone activity"/>
    <property type="evidence" value="ECO:0007669"/>
    <property type="project" value="InterPro"/>
</dbReference>
<evidence type="ECO:0008006" key="7">
    <source>
        <dbReference type="Google" id="ProtNLM"/>
    </source>
</evidence>
<sequence length="112" mass="12562">MVRATCVLAFCALFALLLVVPSSAYPRYLGNYYREEGPYEPEEIMDMLNRLGSLLQIERKMENFKDDITSEKRALDLGLSRGYSGALQAKHMLGVAAANSAFGPGRRRRDTQ</sequence>
<dbReference type="EMBL" id="OU893349">
    <property type="protein sequence ID" value="CAG9787895.1"/>
    <property type="molecule type" value="Genomic_DNA"/>
</dbReference>
<reference evidence="5" key="1">
    <citation type="submission" date="2021-12" db="EMBL/GenBank/DDBJ databases">
        <authorList>
            <person name="King R."/>
        </authorList>
    </citation>
    <scope>NUCLEOTIDE SEQUENCE</scope>
</reference>
<dbReference type="Proteomes" id="UP001153714">
    <property type="component" value="Chromosome 18"/>
</dbReference>
<dbReference type="GO" id="GO:0005615">
    <property type="term" value="C:extracellular space"/>
    <property type="evidence" value="ECO:0007669"/>
    <property type="project" value="TreeGrafter"/>
</dbReference>
<evidence type="ECO:0000256" key="2">
    <source>
        <dbReference type="ARBA" id="ARBA00007773"/>
    </source>
</evidence>
<accession>A0A9N9WCY9</accession>
<dbReference type="AlphaFoldDB" id="A0A9N9WCY9"/>